<accession>A0AAC9LF49</accession>
<protein>
    <submittedName>
        <fullName evidence="3">Tachylectin</fullName>
    </submittedName>
</protein>
<feature type="chain" id="PRO_5042198221" evidence="1">
    <location>
        <begin position="30"/>
        <end position="294"/>
    </location>
</feature>
<feature type="signal peptide" evidence="1">
    <location>
        <begin position="1"/>
        <end position="29"/>
    </location>
</feature>
<evidence type="ECO:0000259" key="2">
    <source>
        <dbReference type="Pfam" id="PF14517"/>
    </source>
</evidence>
<dbReference type="AlphaFoldDB" id="A0AAC9LF49"/>
<sequence length="294" mass="32600">MRERRSSRMSVLAVGILAMSLLAGLPALAASPATEEEPILECHTFARFYTADPNGDVYHSAHSDPIGGATRWNVAVGAIGNSVDGRMLAGPAGLLYEIKSDGLLQMYRRGDSGWEQWEDGGFSRDFQTTLGGYTSTAWRNRITVDSTGDFYFIRGNNQLYRATLDDETRELRQQSIDADWSRFDLITAAGPGVLYARESDGTLYRYQYDAATEQWTDQGTWMADGWERFAQAASPGGDVLYAVDTESGQLHWQRFLPYSDDTIESRIVSRSTWTERSIAITSDSCAWTGTSATT</sequence>
<gene>
    <name evidence="3" type="ORF">UA74_18020</name>
</gene>
<dbReference type="SUPFAM" id="SSF50934">
    <property type="entry name" value="Tachylectin-2"/>
    <property type="match status" value="1"/>
</dbReference>
<organism evidence="3 4">
    <name type="scientific">Actinoalloteichus fjordicus</name>
    <dbReference type="NCBI Taxonomy" id="1612552"/>
    <lineage>
        <taxon>Bacteria</taxon>
        <taxon>Bacillati</taxon>
        <taxon>Actinomycetota</taxon>
        <taxon>Actinomycetes</taxon>
        <taxon>Pseudonocardiales</taxon>
        <taxon>Pseudonocardiaceae</taxon>
        <taxon>Actinoalloteichus</taxon>
    </lineage>
</organism>
<keyword evidence="1" id="KW-0732">Signal</keyword>
<feature type="domain" description="Tachylectin 2" evidence="2">
    <location>
        <begin position="53"/>
        <end position="257"/>
    </location>
</feature>
<dbReference type="KEGG" id="acad:UA74_18020"/>
<dbReference type="RefSeq" id="WP_198042766.1">
    <property type="nucleotide sequence ID" value="NZ_CP016076.1"/>
</dbReference>
<dbReference type="EMBL" id="CP016076">
    <property type="protein sequence ID" value="APU15632.1"/>
    <property type="molecule type" value="Genomic_DNA"/>
</dbReference>
<evidence type="ECO:0000313" key="4">
    <source>
        <dbReference type="Proteomes" id="UP000185511"/>
    </source>
</evidence>
<dbReference type="InterPro" id="IPR036813">
    <property type="entry name" value="Tachylectin2_sf"/>
</dbReference>
<proteinExistence type="predicted"/>
<dbReference type="Pfam" id="PF14517">
    <property type="entry name" value="Tachylectin"/>
    <property type="match status" value="1"/>
</dbReference>
<dbReference type="Gene3D" id="2.115.10.10">
    <property type="entry name" value="Tachylectin 2"/>
    <property type="match status" value="1"/>
</dbReference>
<name>A0AAC9LF49_9PSEU</name>
<reference evidence="4" key="1">
    <citation type="submission" date="2016-06" db="EMBL/GenBank/DDBJ databases">
        <title>Complete genome sequence of Actinoalloteichus fjordicus DSM 46855 (=ADI127-17), type strain of the new species Actinoalloteichus fjordicus.</title>
        <authorList>
            <person name="Ruckert C."/>
            <person name="Nouioui I."/>
            <person name="Willmese J."/>
            <person name="van Wezel G."/>
            <person name="Klenk H.-P."/>
            <person name="Kalinowski J."/>
            <person name="Zotchev S.B."/>
        </authorList>
    </citation>
    <scope>NUCLEOTIDE SEQUENCE [LARGE SCALE GENOMIC DNA]</scope>
    <source>
        <strain evidence="4">ADI127-7</strain>
    </source>
</reference>
<keyword evidence="4" id="KW-1185">Reference proteome</keyword>
<dbReference type="Proteomes" id="UP000185511">
    <property type="component" value="Chromosome"/>
</dbReference>
<dbReference type="InterPro" id="IPR023294">
    <property type="entry name" value="Tachylectin2"/>
</dbReference>
<evidence type="ECO:0000256" key="1">
    <source>
        <dbReference type="SAM" id="SignalP"/>
    </source>
</evidence>
<evidence type="ECO:0000313" key="3">
    <source>
        <dbReference type="EMBL" id="APU15632.1"/>
    </source>
</evidence>